<evidence type="ECO:0000313" key="3">
    <source>
        <dbReference type="Proteomes" id="UP000280842"/>
    </source>
</evidence>
<dbReference type="GO" id="GO:0005506">
    <property type="term" value="F:iron ion binding"/>
    <property type="evidence" value="ECO:0007669"/>
    <property type="project" value="TreeGrafter"/>
</dbReference>
<dbReference type="InterPro" id="IPR017870">
    <property type="entry name" value="FeS_cluster_insertion_CS"/>
</dbReference>
<feature type="domain" description="Core" evidence="1">
    <location>
        <begin position="11"/>
        <end position="109"/>
    </location>
</feature>
<dbReference type="EMBL" id="REFO01000012">
    <property type="protein sequence ID" value="RMA96168.1"/>
    <property type="molecule type" value="Genomic_DNA"/>
</dbReference>
<dbReference type="Proteomes" id="UP000280842">
    <property type="component" value="Unassembled WGS sequence"/>
</dbReference>
<dbReference type="OrthoDB" id="9801228at2"/>
<name>A0A3M0BMX1_9AQUI</name>
<organism evidence="2 3">
    <name type="scientific">Hydrogenothermus marinus</name>
    <dbReference type="NCBI Taxonomy" id="133270"/>
    <lineage>
        <taxon>Bacteria</taxon>
        <taxon>Pseudomonadati</taxon>
        <taxon>Aquificota</taxon>
        <taxon>Aquificia</taxon>
        <taxon>Aquificales</taxon>
        <taxon>Hydrogenothermaceae</taxon>
        <taxon>Hydrogenothermus</taxon>
    </lineage>
</organism>
<dbReference type="InterPro" id="IPR000361">
    <property type="entry name" value="ATAP_core_dom"/>
</dbReference>
<comment type="caution">
    <text evidence="2">The sequence shown here is derived from an EMBL/GenBank/DDBJ whole genome shotgun (WGS) entry which is preliminary data.</text>
</comment>
<evidence type="ECO:0000313" key="2">
    <source>
        <dbReference type="EMBL" id="RMA96168.1"/>
    </source>
</evidence>
<protein>
    <submittedName>
        <fullName evidence="2">Iron-sulfur cluster assembly protein</fullName>
    </submittedName>
</protein>
<dbReference type="NCBIfam" id="TIGR00049">
    <property type="entry name" value="iron-sulfur cluster assembly accessory protein"/>
    <property type="match status" value="1"/>
</dbReference>
<gene>
    <name evidence="2" type="ORF">CLV39_1183</name>
</gene>
<dbReference type="InterPro" id="IPR035903">
    <property type="entry name" value="HesB-like_dom_sf"/>
</dbReference>
<proteinExistence type="predicted"/>
<keyword evidence="3" id="KW-1185">Reference proteome</keyword>
<dbReference type="SUPFAM" id="SSF89360">
    <property type="entry name" value="HesB-like domain"/>
    <property type="match status" value="1"/>
</dbReference>
<dbReference type="GO" id="GO:0051539">
    <property type="term" value="F:4 iron, 4 sulfur cluster binding"/>
    <property type="evidence" value="ECO:0007669"/>
    <property type="project" value="TreeGrafter"/>
</dbReference>
<dbReference type="PANTHER" id="PTHR43011:SF1">
    <property type="entry name" value="IRON-SULFUR CLUSTER ASSEMBLY 2 HOMOLOG, MITOCHONDRIAL"/>
    <property type="match status" value="1"/>
</dbReference>
<dbReference type="Pfam" id="PF01521">
    <property type="entry name" value="Fe-S_biosyn"/>
    <property type="match status" value="1"/>
</dbReference>
<dbReference type="PROSITE" id="PS01152">
    <property type="entry name" value="HESB"/>
    <property type="match status" value="1"/>
</dbReference>
<sequence length="114" mass="12181">MQQQTENLVIVTESAANEIKKIAEEQGIENPILRIRVVPGGCSGFQYAMGFDEEVTENDKVTEVDGVKVVVDEFSAPYIKGATLDYVTDFMGGGFTIKNPNASGSCGCGSSFSC</sequence>
<dbReference type="AlphaFoldDB" id="A0A3M0BMX1"/>
<dbReference type="NCBIfam" id="NF010147">
    <property type="entry name" value="PRK13623.1"/>
    <property type="match status" value="1"/>
</dbReference>
<evidence type="ECO:0000259" key="1">
    <source>
        <dbReference type="Pfam" id="PF01521"/>
    </source>
</evidence>
<dbReference type="Gene3D" id="2.60.300.12">
    <property type="entry name" value="HesB-like domain"/>
    <property type="match status" value="1"/>
</dbReference>
<dbReference type="GO" id="GO:0051537">
    <property type="term" value="F:2 iron, 2 sulfur cluster binding"/>
    <property type="evidence" value="ECO:0007669"/>
    <property type="project" value="TreeGrafter"/>
</dbReference>
<dbReference type="RefSeq" id="WP_121923297.1">
    <property type="nucleotide sequence ID" value="NZ_REFO01000012.1"/>
</dbReference>
<dbReference type="GO" id="GO:0016226">
    <property type="term" value="P:iron-sulfur cluster assembly"/>
    <property type="evidence" value="ECO:0007669"/>
    <property type="project" value="InterPro"/>
</dbReference>
<dbReference type="PANTHER" id="PTHR43011">
    <property type="entry name" value="IRON-SULFUR CLUSTER ASSEMBLY 2 HOMOLOG, MITOCHONDRIAL"/>
    <property type="match status" value="1"/>
</dbReference>
<reference evidence="2 3" key="1">
    <citation type="submission" date="2018-10" db="EMBL/GenBank/DDBJ databases">
        <title>Genomic Encyclopedia of Archaeal and Bacterial Type Strains, Phase II (KMG-II): from individual species to whole genera.</title>
        <authorList>
            <person name="Goeker M."/>
        </authorList>
    </citation>
    <scope>NUCLEOTIDE SEQUENCE [LARGE SCALE GENOMIC DNA]</scope>
    <source>
        <strain evidence="2 3">VM1</strain>
    </source>
</reference>
<dbReference type="InterPro" id="IPR016092">
    <property type="entry name" value="ATAP"/>
</dbReference>
<accession>A0A3M0BMX1</accession>